<dbReference type="PROSITE" id="PS51257">
    <property type="entry name" value="PROKAR_LIPOPROTEIN"/>
    <property type="match status" value="1"/>
</dbReference>
<dbReference type="InterPro" id="IPR021533">
    <property type="entry name" value="PepSY-like"/>
</dbReference>
<dbReference type="Pfam" id="PF11396">
    <property type="entry name" value="PepSY_like"/>
    <property type="match status" value="1"/>
</dbReference>
<protein>
    <submittedName>
        <fullName evidence="2">PepSY-like domain-containing protein</fullName>
    </submittedName>
</protein>
<organism evidence="2 3">
    <name type="scientific">Sphingobacterium suaedae</name>
    <dbReference type="NCBI Taxonomy" id="1686402"/>
    <lineage>
        <taxon>Bacteria</taxon>
        <taxon>Pseudomonadati</taxon>
        <taxon>Bacteroidota</taxon>
        <taxon>Sphingobacteriia</taxon>
        <taxon>Sphingobacteriales</taxon>
        <taxon>Sphingobacteriaceae</taxon>
        <taxon>Sphingobacterium</taxon>
    </lineage>
</organism>
<accession>A0ABW5KEI2</accession>
<sequence>MKKTVIGLSFLAAVSCASVSCDDDKVISDVELPESSRTFLSSHFNNINVSRIEKEGAGYSVYLANKIEIDFNSTGDWLEVDGEDGVSIPTGFILPQIVDYVEDNYPTTTINGIEKKASGFDVDLVQQDTDLVFDVNGGFVRVDP</sequence>
<name>A0ABW5KEI2_9SPHI</name>
<evidence type="ECO:0000313" key="3">
    <source>
        <dbReference type="Proteomes" id="UP001597545"/>
    </source>
</evidence>
<dbReference type="SUPFAM" id="SSF160574">
    <property type="entry name" value="BT0923-like"/>
    <property type="match status" value="1"/>
</dbReference>
<dbReference type="Proteomes" id="UP001597545">
    <property type="component" value="Unassembled WGS sequence"/>
</dbReference>
<gene>
    <name evidence="2" type="ORF">ACFSR5_00440</name>
</gene>
<dbReference type="Gene3D" id="3.40.1420.30">
    <property type="match status" value="1"/>
</dbReference>
<evidence type="ECO:0000259" key="1">
    <source>
        <dbReference type="Pfam" id="PF11396"/>
    </source>
</evidence>
<dbReference type="RefSeq" id="WP_380899563.1">
    <property type="nucleotide sequence ID" value="NZ_JBHUEG010000002.1"/>
</dbReference>
<proteinExistence type="predicted"/>
<comment type="caution">
    <text evidence="2">The sequence shown here is derived from an EMBL/GenBank/DDBJ whole genome shotgun (WGS) entry which is preliminary data.</text>
</comment>
<dbReference type="EMBL" id="JBHULR010000001">
    <property type="protein sequence ID" value="MFD2546102.1"/>
    <property type="molecule type" value="Genomic_DNA"/>
</dbReference>
<reference evidence="3" key="1">
    <citation type="journal article" date="2019" name="Int. J. Syst. Evol. Microbiol.">
        <title>The Global Catalogue of Microorganisms (GCM) 10K type strain sequencing project: providing services to taxonomists for standard genome sequencing and annotation.</title>
        <authorList>
            <consortium name="The Broad Institute Genomics Platform"/>
            <consortium name="The Broad Institute Genome Sequencing Center for Infectious Disease"/>
            <person name="Wu L."/>
            <person name="Ma J."/>
        </authorList>
    </citation>
    <scope>NUCLEOTIDE SEQUENCE [LARGE SCALE GENOMIC DNA]</scope>
    <source>
        <strain evidence="3">KCTC 42662</strain>
    </source>
</reference>
<feature type="domain" description="Putative beta-lactamase-inhibitor-like PepSY-like" evidence="1">
    <location>
        <begin position="58"/>
        <end position="140"/>
    </location>
</feature>
<keyword evidence="3" id="KW-1185">Reference proteome</keyword>
<evidence type="ECO:0000313" key="2">
    <source>
        <dbReference type="EMBL" id="MFD2546102.1"/>
    </source>
</evidence>